<feature type="domain" description="Glycosyltransferase 2-like" evidence="1">
    <location>
        <begin position="6"/>
        <end position="177"/>
    </location>
</feature>
<dbReference type="InterPro" id="IPR001173">
    <property type="entry name" value="Glyco_trans_2-like"/>
</dbReference>
<dbReference type="PANTHER" id="PTHR43685:SF2">
    <property type="entry name" value="GLYCOSYLTRANSFERASE 2-LIKE DOMAIN-CONTAINING PROTEIN"/>
    <property type="match status" value="1"/>
</dbReference>
<evidence type="ECO:0000259" key="1">
    <source>
        <dbReference type="Pfam" id="PF00535"/>
    </source>
</evidence>
<dbReference type="Proteomes" id="UP000266313">
    <property type="component" value="Chromosome"/>
</dbReference>
<gene>
    <name evidence="2" type="ORF">sS8_0472</name>
</gene>
<dbReference type="KEGG" id="mmai:sS8_0472"/>
<dbReference type="InterPro" id="IPR050834">
    <property type="entry name" value="Glycosyltransf_2"/>
</dbReference>
<reference evidence="2 3" key="1">
    <citation type="submission" date="2016-12" db="EMBL/GenBank/DDBJ databases">
        <title>Genome sequencing of Methylocaldum marinum.</title>
        <authorList>
            <person name="Takeuchi M."/>
            <person name="Kamagata Y."/>
            <person name="Hiraoka S."/>
            <person name="Oshima K."/>
            <person name="Hattori M."/>
            <person name="Iwasaki W."/>
        </authorList>
    </citation>
    <scope>NUCLEOTIDE SEQUENCE [LARGE SCALE GENOMIC DNA]</scope>
    <source>
        <strain evidence="2 3">S8</strain>
    </source>
</reference>
<dbReference type="AlphaFoldDB" id="A0A286P466"/>
<dbReference type="InterPro" id="IPR029044">
    <property type="entry name" value="Nucleotide-diphossugar_trans"/>
</dbReference>
<accession>A0A286P466</accession>
<evidence type="ECO:0000313" key="2">
    <source>
        <dbReference type="EMBL" id="BBA32438.1"/>
    </source>
</evidence>
<keyword evidence="3" id="KW-1185">Reference proteome</keyword>
<dbReference type="Gene3D" id="3.90.550.10">
    <property type="entry name" value="Spore Coat Polysaccharide Biosynthesis Protein SpsA, Chain A"/>
    <property type="match status" value="1"/>
</dbReference>
<dbReference type="RefSeq" id="WP_197716660.1">
    <property type="nucleotide sequence ID" value="NZ_AP017928.1"/>
</dbReference>
<dbReference type="Pfam" id="PF00535">
    <property type="entry name" value="Glycos_transf_2"/>
    <property type="match status" value="1"/>
</dbReference>
<protein>
    <submittedName>
        <fullName evidence="2">Family 2 glycosyl transferase</fullName>
    </submittedName>
</protein>
<name>A0A286P466_9GAMM</name>
<organism evidence="2 3">
    <name type="scientific">Methylocaldum marinum</name>
    <dbReference type="NCBI Taxonomy" id="1432792"/>
    <lineage>
        <taxon>Bacteria</taxon>
        <taxon>Pseudomonadati</taxon>
        <taxon>Pseudomonadota</taxon>
        <taxon>Gammaproteobacteria</taxon>
        <taxon>Methylococcales</taxon>
        <taxon>Methylococcaceae</taxon>
        <taxon>Methylocaldum</taxon>
    </lineage>
</organism>
<dbReference type="GO" id="GO:0016740">
    <property type="term" value="F:transferase activity"/>
    <property type="evidence" value="ECO:0007669"/>
    <property type="project" value="UniProtKB-KW"/>
</dbReference>
<keyword evidence="2" id="KW-0808">Transferase</keyword>
<dbReference type="EMBL" id="AP017928">
    <property type="protein sequence ID" value="BBA32438.1"/>
    <property type="molecule type" value="Genomic_DNA"/>
</dbReference>
<evidence type="ECO:0000313" key="3">
    <source>
        <dbReference type="Proteomes" id="UP000266313"/>
    </source>
</evidence>
<proteinExistence type="predicted"/>
<sequence length="306" mass="35227">MKLAYTVALCTHNHADRLARTLADLSRIRSPKRAWELVIIDNASTDATSAVLERHSWPEEWQVRVLREEKLGLSNARNRAIREAQGEYILFMDDDETPEPDWLQAYERIIVDESPDAVGGRIEVLFEDSDRPIWMEDELLGFVGRLDHGPTARRLTDPKTPIFGGNFGFRAGVFDTIGGFDPILGRKGGSNVGGEDTEIYKRMLNLGCRVWWVPEAVIHHRIQAWKLSRKYFLDLHYRQGQTEGMIKRGDNSRIPPKYLYPQLWRAVWRVVRMRAARGSDYSLRLEMNVAYFLGYINGWFSGTQTG</sequence>
<dbReference type="PANTHER" id="PTHR43685">
    <property type="entry name" value="GLYCOSYLTRANSFERASE"/>
    <property type="match status" value="1"/>
</dbReference>
<dbReference type="SUPFAM" id="SSF53448">
    <property type="entry name" value="Nucleotide-diphospho-sugar transferases"/>
    <property type="match status" value="1"/>
</dbReference>